<evidence type="ECO:0000313" key="3">
    <source>
        <dbReference type="Proteomes" id="UP000299102"/>
    </source>
</evidence>
<name>A0A4C1UVE4_EUMVA</name>
<sequence>MLTAFGRHIRDPGRFEYGRNTLNDMTATTPGTCSTRVGECGGEPAAGIKQFTSTSTCYRVVLAFTSRSPSPRARRGGRAARRGLNSGAPSTPAASAALRSLVARLENRSARFRRLWREHCGRIIK</sequence>
<gene>
    <name evidence="2" type="ORF">EVAR_94518_1</name>
</gene>
<feature type="compositionally biased region" description="Basic residues" evidence="1">
    <location>
        <begin position="72"/>
        <end position="81"/>
    </location>
</feature>
<evidence type="ECO:0000256" key="1">
    <source>
        <dbReference type="SAM" id="MobiDB-lite"/>
    </source>
</evidence>
<reference evidence="2 3" key="1">
    <citation type="journal article" date="2019" name="Commun. Biol.">
        <title>The bagworm genome reveals a unique fibroin gene that provides high tensile strength.</title>
        <authorList>
            <person name="Kono N."/>
            <person name="Nakamura H."/>
            <person name="Ohtoshi R."/>
            <person name="Tomita M."/>
            <person name="Numata K."/>
            <person name="Arakawa K."/>
        </authorList>
    </citation>
    <scope>NUCLEOTIDE SEQUENCE [LARGE SCALE GENOMIC DNA]</scope>
</reference>
<comment type="caution">
    <text evidence="2">The sequence shown here is derived from an EMBL/GenBank/DDBJ whole genome shotgun (WGS) entry which is preliminary data.</text>
</comment>
<dbReference type="Proteomes" id="UP000299102">
    <property type="component" value="Unassembled WGS sequence"/>
</dbReference>
<organism evidence="2 3">
    <name type="scientific">Eumeta variegata</name>
    <name type="common">Bagworm moth</name>
    <name type="synonym">Eumeta japonica</name>
    <dbReference type="NCBI Taxonomy" id="151549"/>
    <lineage>
        <taxon>Eukaryota</taxon>
        <taxon>Metazoa</taxon>
        <taxon>Ecdysozoa</taxon>
        <taxon>Arthropoda</taxon>
        <taxon>Hexapoda</taxon>
        <taxon>Insecta</taxon>
        <taxon>Pterygota</taxon>
        <taxon>Neoptera</taxon>
        <taxon>Endopterygota</taxon>
        <taxon>Lepidoptera</taxon>
        <taxon>Glossata</taxon>
        <taxon>Ditrysia</taxon>
        <taxon>Tineoidea</taxon>
        <taxon>Psychidae</taxon>
        <taxon>Oiketicinae</taxon>
        <taxon>Eumeta</taxon>
    </lineage>
</organism>
<keyword evidence="3" id="KW-1185">Reference proteome</keyword>
<proteinExistence type="predicted"/>
<evidence type="ECO:0000313" key="2">
    <source>
        <dbReference type="EMBL" id="GBP30210.1"/>
    </source>
</evidence>
<protein>
    <submittedName>
        <fullName evidence="2">Uncharacterized protein</fullName>
    </submittedName>
</protein>
<dbReference type="EMBL" id="BGZK01000230">
    <property type="protein sequence ID" value="GBP30210.1"/>
    <property type="molecule type" value="Genomic_DNA"/>
</dbReference>
<dbReference type="AlphaFoldDB" id="A0A4C1UVE4"/>
<feature type="region of interest" description="Disordered" evidence="1">
    <location>
        <begin position="68"/>
        <end position="92"/>
    </location>
</feature>
<accession>A0A4C1UVE4</accession>